<dbReference type="Proteomes" id="UP001632038">
    <property type="component" value="Unassembled WGS sequence"/>
</dbReference>
<feature type="region of interest" description="Disordered" evidence="1">
    <location>
        <begin position="1"/>
        <end position="54"/>
    </location>
</feature>
<evidence type="ECO:0000313" key="3">
    <source>
        <dbReference type="Proteomes" id="UP001632038"/>
    </source>
</evidence>
<organism evidence="2 3">
    <name type="scientific">Castilleja foliolosa</name>
    <dbReference type="NCBI Taxonomy" id="1961234"/>
    <lineage>
        <taxon>Eukaryota</taxon>
        <taxon>Viridiplantae</taxon>
        <taxon>Streptophyta</taxon>
        <taxon>Embryophyta</taxon>
        <taxon>Tracheophyta</taxon>
        <taxon>Spermatophyta</taxon>
        <taxon>Magnoliopsida</taxon>
        <taxon>eudicotyledons</taxon>
        <taxon>Gunneridae</taxon>
        <taxon>Pentapetalae</taxon>
        <taxon>asterids</taxon>
        <taxon>lamiids</taxon>
        <taxon>Lamiales</taxon>
        <taxon>Orobanchaceae</taxon>
        <taxon>Pedicularideae</taxon>
        <taxon>Castillejinae</taxon>
        <taxon>Castilleja</taxon>
    </lineage>
</organism>
<keyword evidence="3" id="KW-1185">Reference proteome</keyword>
<dbReference type="PANTHER" id="PTHR34666">
    <property type="entry name" value="EXPRESSED PROTEIN"/>
    <property type="match status" value="1"/>
</dbReference>
<evidence type="ECO:0000313" key="2">
    <source>
        <dbReference type="EMBL" id="KAL3638737.1"/>
    </source>
</evidence>
<gene>
    <name evidence="2" type="ORF">CASFOL_016644</name>
</gene>
<reference evidence="3" key="1">
    <citation type="journal article" date="2024" name="IScience">
        <title>Strigolactones Initiate the Formation of Haustorium-like Structures in Castilleja.</title>
        <authorList>
            <person name="Buerger M."/>
            <person name="Peterson D."/>
            <person name="Chory J."/>
        </authorList>
    </citation>
    <scope>NUCLEOTIDE SEQUENCE [LARGE SCALE GENOMIC DNA]</scope>
</reference>
<dbReference type="PANTHER" id="PTHR34666:SF1">
    <property type="entry name" value="OS02G0554800 PROTEIN"/>
    <property type="match status" value="1"/>
</dbReference>
<evidence type="ECO:0000256" key="1">
    <source>
        <dbReference type="SAM" id="MobiDB-lite"/>
    </source>
</evidence>
<sequence length="159" mass="18050">MATLEDDFTFPAAANGGNSPPHFIESPPLWRRPTTADEKPDKLKGKEAKDDEKSKLCSFQDQFKKSSNFVNEDEEEKMDVLWENLNDESSRNGVKIAEECDVSSSSSSRVQIRCAKSLRLSRANGQMFSSKKPIVLVFIEVMKKVLLKHNSNRIKKQAW</sequence>
<dbReference type="EMBL" id="JAVIJP010000018">
    <property type="protein sequence ID" value="KAL3638737.1"/>
    <property type="molecule type" value="Genomic_DNA"/>
</dbReference>
<proteinExistence type="predicted"/>
<protein>
    <submittedName>
        <fullName evidence="2">Uncharacterized protein</fullName>
    </submittedName>
</protein>
<accession>A0ABD3DAL4</accession>
<comment type="caution">
    <text evidence="2">The sequence shown here is derived from an EMBL/GenBank/DDBJ whole genome shotgun (WGS) entry which is preliminary data.</text>
</comment>
<dbReference type="AlphaFoldDB" id="A0ABD3DAL4"/>
<feature type="compositionally biased region" description="Basic and acidic residues" evidence="1">
    <location>
        <begin position="34"/>
        <end position="54"/>
    </location>
</feature>
<name>A0ABD3DAL4_9LAMI</name>